<evidence type="ECO:0000256" key="8">
    <source>
        <dbReference type="ARBA" id="ARBA00023170"/>
    </source>
</evidence>
<name>A0A8M1KC49_CLUHA</name>
<dbReference type="PANTHER" id="PTHR24061">
    <property type="entry name" value="CALCIUM-SENSING RECEPTOR-RELATED"/>
    <property type="match status" value="1"/>
</dbReference>
<keyword evidence="5" id="KW-1133">Transmembrane helix</keyword>
<dbReference type="KEGG" id="char:122128785"/>
<accession>A0A8M1KC49</accession>
<dbReference type="AlphaFoldDB" id="A0A8M1KC49"/>
<keyword evidence="4" id="KW-0732">Signal</keyword>
<keyword evidence="8" id="KW-0675">Receptor</keyword>
<dbReference type="PANTHER" id="PTHR24061:SF441">
    <property type="entry name" value="TASTE RECEPTOR TYPE 1 MEMBER 2B-RELATED"/>
    <property type="match status" value="1"/>
</dbReference>
<evidence type="ECO:0000256" key="1">
    <source>
        <dbReference type="ARBA" id="ARBA00004651"/>
    </source>
</evidence>
<dbReference type="FunFam" id="3.40.50.2300:FF:000016">
    <property type="entry name" value="Taste 1 receptor member 2"/>
    <property type="match status" value="1"/>
</dbReference>
<evidence type="ECO:0000313" key="12">
    <source>
        <dbReference type="Proteomes" id="UP000515152"/>
    </source>
</evidence>
<dbReference type="InterPro" id="IPR001828">
    <property type="entry name" value="ANF_lig-bd_rcpt"/>
</dbReference>
<dbReference type="GO" id="GO:0004930">
    <property type="term" value="F:G protein-coupled receptor activity"/>
    <property type="evidence" value="ECO:0007669"/>
    <property type="project" value="UniProtKB-KW"/>
</dbReference>
<evidence type="ECO:0000256" key="4">
    <source>
        <dbReference type="ARBA" id="ARBA00022729"/>
    </source>
</evidence>
<dbReference type="OrthoDB" id="5984008at2759"/>
<organism evidence="12 13">
    <name type="scientific">Clupea harengus</name>
    <name type="common">Atlantic herring</name>
    <dbReference type="NCBI Taxonomy" id="7950"/>
    <lineage>
        <taxon>Eukaryota</taxon>
        <taxon>Metazoa</taxon>
        <taxon>Chordata</taxon>
        <taxon>Craniata</taxon>
        <taxon>Vertebrata</taxon>
        <taxon>Euteleostomi</taxon>
        <taxon>Actinopterygii</taxon>
        <taxon>Neopterygii</taxon>
        <taxon>Teleostei</taxon>
        <taxon>Clupei</taxon>
        <taxon>Clupeiformes</taxon>
        <taxon>Clupeoidei</taxon>
        <taxon>Clupeidae</taxon>
        <taxon>Clupea</taxon>
    </lineage>
</organism>
<keyword evidence="7" id="KW-0472">Membrane</keyword>
<dbReference type="GO" id="GO:0005886">
    <property type="term" value="C:plasma membrane"/>
    <property type="evidence" value="ECO:0007669"/>
    <property type="project" value="UniProtKB-SubCell"/>
</dbReference>
<dbReference type="RefSeq" id="XP_042559499.1">
    <property type="nucleotide sequence ID" value="XM_042703565.1"/>
</dbReference>
<dbReference type="GeneID" id="122128785"/>
<keyword evidence="12" id="KW-1185">Reference proteome</keyword>
<reference evidence="13" key="1">
    <citation type="submission" date="2025-08" db="UniProtKB">
        <authorList>
            <consortium name="RefSeq"/>
        </authorList>
    </citation>
    <scope>IDENTIFICATION</scope>
</reference>
<evidence type="ECO:0000259" key="11">
    <source>
        <dbReference type="Pfam" id="PF01094"/>
    </source>
</evidence>
<feature type="domain" description="Receptor ligand binding region" evidence="11">
    <location>
        <begin position="2"/>
        <end position="368"/>
    </location>
</feature>
<dbReference type="Proteomes" id="UP000515152">
    <property type="component" value="Chromosome 24"/>
</dbReference>
<evidence type="ECO:0000256" key="6">
    <source>
        <dbReference type="ARBA" id="ARBA00023040"/>
    </source>
</evidence>
<evidence type="ECO:0000256" key="3">
    <source>
        <dbReference type="ARBA" id="ARBA00022692"/>
    </source>
</evidence>
<evidence type="ECO:0000256" key="5">
    <source>
        <dbReference type="ARBA" id="ARBA00022989"/>
    </source>
</evidence>
<keyword evidence="9" id="KW-0325">Glycoprotein</keyword>
<gene>
    <name evidence="13" type="primary">LOC122128785</name>
</gene>
<evidence type="ECO:0000313" key="13">
    <source>
        <dbReference type="RefSeq" id="XP_042559499.1"/>
    </source>
</evidence>
<dbReference type="Pfam" id="PF01094">
    <property type="entry name" value="ANF_receptor"/>
    <property type="match status" value="1"/>
</dbReference>
<evidence type="ECO:0000256" key="7">
    <source>
        <dbReference type="ARBA" id="ARBA00023136"/>
    </source>
</evidence>
<evidence type="ECO:0000256" key="2">
    <source>
        <dbReference type="ARBA" id="ARBA00022475"/>
    </source>
</evidence>
<evidence type="ECO:0000256" key="9">
    <source>
        <dbReference type="ARBA" id="ARBA00023180"/>
    </source>
</evidence>
<keyword evidence="3" id="KW-0812">Transmembrane</keyword>
<sequence>MQVMRFTVEEINNSTELLPGVNLGYEIFDYCSDIGSLLSAVDFLACGNSIHTGAKRACRPKVISVTGPFGSTETITVSQLFLFNHLPIVTHGATSVQLSNRERFPSFFRTSPSDKFQVQAIVQILKEFKWNWVAFIGGDTDYSRDALRVFESEARLANVCLAYRGIISVKDDSQNENVLKVINEQRIGVVVLFAHIEHVTSFLRVAIKKKVRKVWIGSETWSLSTELVKENNIDSIGTVLGVTLQQMAPLNGLSEFIRKSLNSTQSPPPVSSETCGQRCDECTNATAETIISQESTFSFSIYSAIHAVAHALHTILSCNSSSCRNSTVEPQMLIKALKKVKFQLYNHSIEFDENGDPPAFYDIVFWDRNKSTPFTAVGSFYSIPTPTFTLDRGHLINWHTGQTVSSVCHCFLI</sequence>
<comment type="subcellular location">
    <subcellularLocation>
        <location evidence="1">Cell membrane</location>
        <topology evidence="1">Multi-pass membrane protein</topology>
    </subcellularLocation>
</comment>
<keyword evidence="10" id="KW-0807">Transducer</keyword>
<proteinExistence type="predicted"/>
<keyword evidence="6" id="KW-0297">G-protein coupled receptor</keyword>
<dbReference type="InterPro" id="IPR000068">
    <property type="entry name" value="GPCR_3_Ca_sens_rcpt-rel"/>
</dbReference>
<keyword evidence="2" id="KW-1003">Cell membrane</keyword>
<protein>
    <submittedName>
        <fullName evidence="13">Taste receptor type 1 member 1-like</fullName>
    </submittedName>
</protein>
<evidence type="ECO:0000256" key="10">
    <source>
        <dbReference type="ARBA" id="ARBA00023224"/>
    </source>
</evidence>